<keyword evidence="3 9" id="KW-0812">Transmembrane</keyword>
<dbReference type="InterPro" id="IPR011990">
    <property type="entry name" value="TPR-like_helical_dom_sf"/>
</dbReference>
<dbReference type="Gene3D" id="1.25.40.10">
    <property type="entry name" value="Tetratricopeptide repeat domain"/>
    <property type="match status" value="1"/>
</dbReference>
<evidence type="ECO:0000256" key="5">
    <source>
        <dbReference type="ARBA" id="ARBA00023136"/>
    </source>
</evidence>
<dbReference type="EMBL" id="BMHV01000004">
    <property type="protein sequence ID" value="GGF56815.1"/>
    <property type="molecule type" value="Genomic_DNA"/>
</dbReference>
<evidence type="ECO:0000256" key="4">
    <source>
        <dbReference type="ARBA" id="ARBA00022989"/>
    </source>
</evidence>
<dbReference type="Proteomes" id="UP000632498">
    <property type="component" value="Unassembled WGS sequence"/>
</dbReference>
<evidence type="ECO:0000256" key="6">
    <source>
        <dbReference type="ARBA" id="ARBA00023186"/>
    </source>
</evidence>
<name>A0A917F6Y9_9PROT</name>
<dbReference type="Pfam" id="PF09976">
    <property type="entry name" value="TPR_21"/>
    <property type="match status" value="1"/>
</dbReference>
<evidence type="ECO:0000313" key="12">
    <source>
        <dbReference type="Proteomes" id="UP000632498"/>
    </source>
</evidence>
<gene>
    <name evidence="11" type="ORF">GCM10011332_07830</name>
</gene>
<sequence length="221" mass="24056">MAEDDASVSNLFKEIDEELRQDKATRLWKQYGNTLIGAIVAVVICVAGYEGWKAYDLSKREEISAKYANALDLVQQQNFTEAEKAFKALSSQSGSGYATLARMQEAALLADQGKHQEAAEQYFLIAQNGELDSVFRDMALILGAMNGLDSMDGAEISRRLQPLIGGTNPWRHSATELQAFAEAKAGNKAKALELVKNLADDASAPAGMRQRAAEFAKAYAD</sequence>
<evidence type="ECO:0000313" key="11">
    <source>
        <dbReference type="EMBL" id="GGF56815.1"/>
    </source>
</evidence>
<reference evidence="11" key="2">
    <citation type="submission" date="2020-09" db="EMBL/GenBank/DDBJ databases">
        <authorList>
            <person name="Sun Q."/>
            <person name="Zhou Y."/>
        </authorList>
    </citation>
    <scope>NUCLEOTIDE SEQUENCE</scope>
    <source>
        <strain evidence="11">CGMCC 1.15254</strain>
    </source>
</reference>
<dbReference type="RefSeq" id="WP_188661845.1">
    <property type="nucleotide sequence ID" value="NZ_BMHV01000004.1"/>
</dbReference>
<protein>
    <recommendedName>
        <fullName evidence="8">Ancillary SecYEG translocon subunit</fullName>
    </recommendedName>
</protein>
<comment type="similarity">
    <text evidence="7">Belongs to the YfgM family.</text>
</comment>
<dbReference type="GO" id="GO:0044877">
    <property type="term" value="F:protein-containing complex binding"/>
    <property type="evidence" value="ECO:0007669"/>
    <property type="project" value="InterPro"/>
</dbReference>
<evidence type="ECO:0000256" key="8">
    <source>
        <dbReference type="ARBA" id="ARBA00024235"/>
    </source>
</evidence>
<organism evidence="11 12">
    <name type="scientific">Terasakiella brassicae</name>
    <dbReference type="NCBI Taxonomy" id="1634917"/>
    <lineage>
        <taxon>Bacteria</taxon>
        <taxon>Pseudomonadati</taxon>
        <taxon>Pseudomonadota</taxon>
        <taxon>Alphaproteobacteria</taxon>
        <taxon>Rhodospirillales</taxon>
        <taxon>Terasakiellaceae</taxon>
        <taxon>Terasakiella</taxon>
    </lineage>
</organism>
<keyword evidence="5 9" id="KW-0472">Membrane</keyword>
<feature type="domain" description="Ancillary SecYEG translocon subunit/Cell division coordinator CpoB TPR" evidence="10">
    <location>
        <begin position="27"/>
        <end position="132"/>
    </location>
</feature>
<dbReference type="InterPro" id="IPR018704">
    <property type="entry name" value="SecYEG/CpoB_TPR"/>
</dbReference>
<keyword evidence="12" id="KW-1185">Reference proteome</keyword>
<comment type="caution">
    <text evidence="11">The sequence shown here is derived from an EMBL/GenBank/DDBJ whole genome shotgun (WGS) entry which is preliminary data.</text>
</comment>
<dbReference type="InterPro" id="IPR026039">
    <property type="entry name" value="YfgM"/>
</dbReference>
<feature type="transmembrane region" description="Helical" evidence="9">
    <location>
        <begin position="31"/>
        <end position="52"/>
    </location>
</feature>
<comment type="subcellular location">
    <subcellularLocation>
        <location evidence="1">Cell membrane</location>
        <topology evidence="1">Single-pass type II membrane protein</topology>
    </subcellularLocation>
</comment>
<reference evidence="11" key="1">
    <citation type="journal article" date="2014" name="Int. J. Syst. Evol. Microbiol.">
        <title>Complete genome sequence of Corynebacterium casei LMG S-19264T (=DSM 44701T), isolated from a smear-ripened cheese.</title>
        <authorList>
            <consortium name="US DOE Joint Genome Institute (JGI-PGF)"/>
            <person name="Walter F."/>
            <person name="Albersmeier A."/>
            <person name="Kalinowski J."/>
            <person name="Ruckert C."/>
        </authorList>
    </citation>
    <scope>NUCLEOTIDE SEQUENCE</scope>
    <source>
        <strain evidence="11">CGMCC 1.15254</strain>
    </source>
</reference>
<evidence type="ECO:0000256" key="3">
    <source>
        <dbReference type="ARBA" id="ARBA00022692"/>
    </source>
</evidence>
<dbReference type="PANTHER" id="PTHR38035">
    <property type="entry name" value="UPF0070 PROTEIN YFGM"/>
    <property type="match status" value="1"/>
</dbReference>
<keyword evidence="2" id="KW-1003">Cell membrane</keyword>
<dbReference type="PANTHER" id="PTHR38035:SF1">
    <property type="entry name" value="ANCILLARY SECYEG TRANSLOCON SUBUNIT"/>
    <property type="match status" value="1"/>
</dbReference>
<dbReference type="AlphaFoldDB" id="A0A917F6Y9"/>
<evidence type="ECO:0000256" key="7">
    <source>
        <dbReference type="ARBA" id="ARBA00024197"/>
    </source>
</evidence>
<proteinExistence type="inferred from homology"/>
<keyword evidence="4 9" id="KW-1133">Transmembrane helix</keyword>
<accession>A0A917F6Y9</accession>
<keyword evidence="6" id="KW-0143">Chaperone</keyword>
<evidence type="ECO:0000259" key="10">
    <source>
        <dbReference type="Pfam" id="PF09976"/>
    </source>
</evidence>
<evidence type="ECO:0000256" key="2">
    <source>
        <dbReference type="ARBA" id="ARBA00022475"/>
    </source>
</evidence>
<dbReference type="GO" id="GO:0005886">
    <property type="term" value="C:plasma membrane"/>
    <property type="evidence" value="ECO:0007669"/>
    <property type="project" value="UniProtKB-SubCell"/>
</dbReference>
<evidence type="ECO:0000256" key="1">
    <source>
        <dbReference type="ARBA" id="ARBA00004401"/>
    </source>
</evidence>
<evidence type="ECO:0000256" key="9">
    <source>
        <dbReference type="SAM" id="Phobius"/>
    </source>
</evidence>